<comment type="caution">
    <text evidence="1">The sequence shown here is derived from an EMBL/GenBank/DDBJ whole genome shotgun (WGS) entry which is preliminary data.</text>
</comment>
<gene>
    <name evidence="1" type="ORF">JOF45_000957</name>
</gene>
<reference evidence="1 2" key="1">
    <citation type="submission" date="2021-03" db="EMBL/GenBank/DDBJ databases">
        <title>Sequencing the genomes of 1000 actinobacteria strains.</title>
        <authorList>
            <person name="Klenk H.-P."/>
        </authorList>
    </citation>
    <scope>NUCLEOTIDE SEQUENCE [LARGE SCALE GENOMIC DNA]</scope>
    <source>
        <strain evidence="1 2">DSM 12544</strain>
    </source>
</reference>
<evidence type="ECO:0000313" key="1">
    <source>
        <dbReference type="EMBL" id="MBP2317938.1"/>
    </source>
</evidence>
<keyword evidence="2" id="KW-1185">Reference proteome</keyword>
<dbReference type="EMBL" id="JAGINX010000001">
    <property type="protein sequence ID" value="MBP2317938.1"/>
    <property type="molecule type" value="Genomic_DNA"/>
</dbReference>
<name>A0ABS4T0K6_9MICC</name>
<evidence type="ECO:0000313" key="2">
    <source>
        <dbReference type="Proteomes" id="UP001519331"/>
    </source>
</evidence>
<dbReference type="Proteomes" id="UP001519331">
    <property type="component" value="Unassembled WGS sequence"/>
</dbReference>
<proteinExistence type="predicted"/>
<sequence>MSAAVSVRGSLVVHEAVVLKSAAQAASEIPDVRASGRGPLGLWRADRTTRPQVGATLSGGTVALEVRLALPYPVPVRELTETARRHLRERAEALTGLRVRLVDLQVERKGVFRAPRSPSYVEPWRVQTRCSPSI</sequence>
<organism evidence="1 2">
    <name type="scientific">Nesterenkonia lacusekhoensis</name>
    <dbReference type="NCBI Taxonomy" id="150832"/>
    <lineage>
        <taxon>Bacteria</taxon>
        <taxon>Bacillati</taxon>
        <taxon>Actinomycetota</taxon>
        <taxon>Actinomycetes</taxon>
        <taxon>Micrococcales</taxon>
        <taxon>Micrococcaceae</taxon>
        <taxon>Nesterenkonia</taxon>
    </lineage>
</organism>
<protein>
    <submittedName>
        <fullName evidence="1">Alkaline shock family protein YloU</fullName>
    </submittedName>
</protein>
<accession>A0ABS4T0K6</accession>